<dbReference type="GO" id="GO:0005886">
    <property type="term" value="C:plasma membrane"/>
    <property type="evidence" value="ECO:0007669"/>
    <property type="project" value="UniProtKB-SubCell"/>
</dbReference>
<evidence type="ECO:0000256" key="9">
    <source>
        <dbReference type="ARBA" id="ARBA00023157"/>
    </source>
</evidence>
<dbReference type="InterPro" id="IPR014853">
    <property type="entry name" value="VWF/SSPO/ZAN-like_Cys-rich_dom"/>
</dbReference>
<dbReference type="InterPro" id="IPR036084">
    <property type="entry name" value="Ser_inhib-like_sf"/>
</dbReference>
<dbReference type="SMART" id="SM00181">
    <property type="entry name" value="EGF"/>
    <property type="match status" value="4"/>
</dbReference>
<dbReference type="SUPFAM" id="SSF57567">
    <property type="entry name" value="Serine protease inhibitors"/>
    <property type="match status" value="3"/>
</dbReference>
<dbReference type="Gene3D" id="2.60.40.3210">
    <property type="entry name" value="Zona pellucida, ZP-N domain"/>
    <property type="match status" value="1"/>
</dbReference>
<dbReference type="CDD" id="cd19941">
    <property type="entry name" value="TIL"/>
    <property type="match status" value="3"/>
</dbReference>
<dbReference type="GO" id="GO:0035889">
    <property type="term" value="P:otolith tethering"/>
    <property type="evidence" value="ECO:0007669"/>
    <property type="project" value="Ensembl"/>
</dbReference>
<dbReference type="OMA" id="RVQTGCV"/>
<evidence type="ECO:0000256" key="1">
    <source>
        <dbReference type="ARBA" id="ARBA00004609"/>
    </source>
</evidence>
<keyword evidence="5" id="KW-0336">GPI-anchor</keyword>
<evidence type="ECO:0000256" key="6">
    <source>
        <dbReference type="ARBA" id="ARBA00022729"/>
    </source>
</evidence>
<evidence type="ECO:0000256" key="2">
    <source>
        <dbReference type="ARBA" id="ARBA00004613"/>
    </source>
</evidence>
<dbReference type="PROSITE" id="PS51233">
    <property type="entry name" value="VWFD"/>
    <property type="match status" value="4"/>
</dbReference>
<dbReference type="GO" id="GO:0005576">
    <property type="term" value="C:extracellular region"/>
    <property type="evidence" value="ECO:0007669"/>
    <property type="project" value="UniProtKB-SubCell"/>
</dbReference>
<keyword evidence="10" id="KW-0325">Glycoprotein</keyword>
<dbReference type="PANTHER" id="PTHR46160:SF9">
    <property type="entry name" value="PROTEIN PRY2-RELATED"/>
    <property type="match status" value="1"/>
</dbReference>
<dbReference type="Gene3D" id="2.10.25.10">
    <property type="entry name" value="Laminin"/>
    <property type="match status" value="4"/>
</dbReference>
<dbReference type="PROSITE" id="PS51220">
    <property type="entry name" value="NIDO"/>
    <property type="match status" value="1"/>
</dbReference>
<dbReference type="Ensembl" id="ENSTRUT00000031098.3">
    <property type="protein sequence ID" value="ENSTRUP00000030980.3"/>
    <property type="gene ID" value="ENSTRUG00000012236.3"/>
</dbReference>
<feature type="domain" description="VWFD" evidence="15">
    <location>
        <begin position="322"/>
        <end position="502"/>
    </location>
</feature>
<evidence type="ECO:0000259" key="15">
    <source>
        <dbReference type="PROSITE" id="PS51233"/>
    </source>
</evidence>
<feature type="signal peptide" evidence="12">
    <location>
        <begin position="1"/>
        <end position="24"/>
    </location>
</feature>
<keyword evidence="3" id="KW-1003">Cell membrane</keyword>
<dbReference type="SMART" id="SM00832">
    <property type="entry name" value="C8"/>
    <property type="match status" value="4"/>
</dbReference>
<feature type="domain" description="ZP" evidence="13">
    <location>
        <begin position="1837"/>
        <end position="2091"/>
    </location>
</feature>
<dbReference type="HOGENOM" id="CLU_001423_0_0_1"/>
<evidence type="ECO:0000259" key="13">
    <source>
        <dbReference type="PROSITE" id="PS51034"/>
    </source>
</evidence>
<dbReference type="eggNOG" id="KOG4291">
    <property type="taxonomic scope" value="Eukaryota"/>
</dbReference>
<dbReference type="Pfam" id="PF06119">
    <property type="entry name" value="NIDO"/>
    <property type="match status" value="1"/>
</dbReference>
<dbReference type="InterPro" id="IPR001846">
    <property type="entry name" value="VWF_type-D"/>
</dbReference>
<dbReference type="SMART" id="SM00215">
    <property type="entry name" value="VWC_out"/>
    <property type="match status" value="2"/>
</dbReference>
<keyword evidence="8" id="KW-0472">Membrane</keyword>
<dbReference type="InterPro" id="IPR025615">
    <property type="entry name" value="TILa_dom"/>
</dbReference>
<dbReference type="CTD" id="7007"/>
<gene>
    <name evidence="16" type="primary">tecta</name>
</gene>
<dbReference type="GeneID" id="101066664"/>
<feature type="chain" id="PRO_5025614514" evidence="12">
    <location>
        <begin position="25"/>
        <end position="2187"/>
    </location>
</feature>
<dbReference type="FunFam" id="2.60.40.4100:FF:000001">
    <property type="entry name" value="alpha-tectorin isoform X1"/>
    <property type="match status" value="1"/>
</dbReference>
<evidence type="ECO:0000256" key="12">
    <source>
        <dbReference type="SAM" id="SignalP"/>
    </source>
</evidence>
<organism evidence="16 17">
    <name type="scientific">Takifugu rubripes</name>
    <name type="common">Japanese pufferfish</name>
    <name type="synonym">Fugu rubripes</name>
    <dbReference type="NCBI Taxonomy" id="31033"/>
    <lineage>
        <taxon>Eukaryota</taxon>
        <taxon>Metazoa</taxon>
        <taxon>Chordata</taxon>
        <taxon>Craniata</taxon>
        <taxon>Vertebrata</taxon>
        <taxon>Euteleostomi</taxon>
        <taxon>Actinopterygii</taxon>
        <taxon>Neopterygii</taxon>
        <taxon>Teleostei</taxon>
        <taxon>Neoteleostei</taxon>
        <taxon>Acanthomorphata</taxon>
        <taxon>Eupercaria</taxon>
        <taxon>Tetraodontiformes</taxon>
        <taxon>Tetradontoidea</taxon>
        <taxon>Tetraodontidae</taxon>
        <taxon>Takifugu</taxon>
    </lineage>
</organism>
<dbReference type="GeneTree" id="ENSGT00950000183155"/>
<dbReference type="Pfam" id="PF12714">
    <property type="entry name" value="TILa"/>
    <property type="match status" value="2"/>
</dbReference>
<keyword evidence="9" id="KW-1015">Disulfide bond</keyword>
<dbReference type="Proteomes" id="UP000005226">
    <property type="component" value="Chromosome 15"/>
</dbReference>
<dbReference type="InterPro" id="IPR002919">
    <property type="entry name" value="TIL_dom"/>
</dbReference>
<dbReference type="FunFam" id="2.10.25.10:FF:000055">
    <property type="entry name" value="alpha-tectorin isoform X1"/>
    <property type="match status" value="3"/>
</dbReference>
<proteinExistence type="predicted"/>
<dbReference type="SMART" id="SM00216">
    <property type="entry name" value="VWD"/>
    <property type="match status" value="4"/>
</dbReference>
<evidence type="ECO:0000313" key="17">
    <source>
        <dbReference type="Proteomes" id="UP000005226"/>
    </source>
</evidence>
<evidence type="ECO:0000256" key="4">
    <source>
        <dbReference type="ARBA" id="ARBA00022525"/>
    </source>
</evidence>
<sequence>MVWLEGPVIIFHLLSTFVQMGASGWSTLYPYGPSHRDQETPKMDDGSSPEITLSIQFIFFNSPYRSIYVNNNGVISFNVQVSQFTPEAFPLSDSRSFIAPLWADVHNGIRGDVYYRESMEPEILQKATQDIRKHFKNMAAFMATWVFIATWHQVTFYGGSQTTPVNTFQAVLISDGTKSFCMFNYGEISWSTGTASGGDPLTGLGGTTAQSGFNGGEIGLFFNLPGSRSNDMVNIEQTTNVNTPGRWVFRIDTELIDPANGCSYNGRFYRRGEIFWLSDQCSQRCRCLDIENEVHCQEAPCGQLETCEQQEGAFYCQPTRTSTCVVFGDPHYHTFDGFLYHFQGTCSYLLARPCWEIMGLPFFSVEAKNENRGMASVSWLRDVTVEVYGHRVLIPKGNFGRVMVNGLLKTLPVELQLGAIRVYQSGVAVALETDFGLLVTYDGQHYASISLPSSYFNNTCGLCGNYNDDPADDPVLPDGSLAESVVELGGSWRAEDTDWRCSDGCVQNCSVCDPVTEAFYFRSDYCGLINKTDGPFRDCRAVVDPTAFVYSCVYDMCSNRDNITTLCQAIQAYALACQALGVTIRPWRSRTFCALPCPEFSHYQVCTSACPASCSDLTAPLYCAHPCTEGCQCNQGYVLSGSRCVQREDCGCEHNGLYYPLNTTFWAGHNGEEYDCTLRCSCGPAGEVSCFNDSCKEGEVCVAEVGLLGCYPRREGVCSITQNSVTSSFDGTFLLFPDDSSYYLLKLCGPVPANGSVVEVKMGRRLMNKGPSWKRPVVVTVANLEAQVGGTDFDIVKVNSEPVGLPYIHPTGTMMIYRAPGNTTVVESRGLLRVHYTRQGFLNISLSTLFYNVSCGLCGVFNSNATDDLRLPNGRLADTAEQFSESWRSIADDLTCNGDCDDLYRMCTDLRLYQSPWMCGNINDPGNSSFLACHTVVNPSPFFRNCLYNMCVKAGNHSALCSSLHDYATACQDAHVDLTSWRSAANCPLPCPENSHFDECTSSCPPTCANLDEPREPCPLPCQEGCQCEDGFVLHDHLCVARSDCGCVSHGRHLATNQTFWTDWECQEWCYCNGSDNSVYCHLAPCGLEEYCHENDGLYFCLPHTEALCAAAGYGHFLPFGSVPFELQSSCALQMVTSHCARDGRDTTVGGPLPPFSLTARNEERDTSQAIWVRGFLLEVYEFEIEVSRSYKNTVMVNMERLYLPLKLGQGKVSIFTLGMQLFLETDFGLKVAFDWSSLLLVTLPRDLYNVSCGLCQGVPLSPPTITATEWGMAWAERDAFCQVGCRDSCPRCGLGDGSVMQEAADANMDDAADGAKAGIRLHFGNGLYVFVEPEAVRLCGFIIDREGAFARCHSKVAPAFFYQSCLQDACLDQGAQETICNWLQIYAGTCQLQGVPVPGWRSSTPCVHNCPPNSHYSSCTSACPPQCAPARGQRDCSHDCVEGCQCDQGYVLNGKSCILPQNCGCYTDGKYYEPKQLFWNSDCTKRCHCIGRNLVQCDPRRCKAEEECALRHGVRGCVVRRSQHCVGSGGGVFRTFDGASLRFPASCSFVLSTNCHKLPDLSFQLIANFDKWSTPNLTTISHVYLYINEENILISGNTVKVNGTPVSVPFLTGQMTRLSTSEGFIIIDTAQDIQVRYNHFSTLSIAMGQRLQNKVCGLCGNFNGDPSDDYITSRGKPAVSALELAQSWKTNGMQNSCDETQYVALAQSCDNTAVVALQAEDACQKLTQLKGFFQPCHGLLDPQPFYQSCYLDGCYNHQKAQVCGSLAAYAEACRSMGTLTTKWIAQENCSEWIYDPCAGEVCTNFTCEQENGGDLCGCPELTSSPGEDDIIQAEVTCRHAQMEVSISKCKLFQLGFEREDIRVNDERCAATEGEDFISFLINNTKGHCGSIVQSNSTHIMYKNTVWIESVNNTGNIITRDKTINVEFSCAYELDLKISLETVLRPMLSVINLTLPTQEGNFITKMALYKNASYRHPYREGEVVLSTRDILYVGVFVEGADEDQLILIVNMCWATPSRHSGDRLRYVIIERGCPNIKDNTIGMAENGVSLTCRFHVTVFKFIGDYDEVHLHCDVTLCDGDRKACKVNCPQQRRTSSDSGRQKEQILTVGPIRRRESNWCQDNNGGCDQICTSKTTGAICSCVSGMLQPDGRSCRSVSSSYIWRPAVLLLCINVLIPMFLRHVHLLNH</sequence>
<name>H2U219_TAKRU</name>
<dbReference type="eggNOG" id="KOG1216">
    <property type="taxonomic scope" value="Eukaryota"/>
</dbReference>
<feature type="domain" description="VWFD" evidence="15">
    <location>
        <begin position="1107"/>
        <end position="1291"/>
    </location>
</feature>
<evidence type="ECO:0000313" key="16">
    <source>
        <dbReference type="Ensembl" id="ENSTRUP00000030980.3"/>
    </source>
</evidence>
<dbReference type="KEGG" id="tru:101066664"/>
<evidence type="ECO:0000256" key="11">
    <source>
        <dbReference type="ARBA" id="ARBA00023288"/>
    </source>
</evidence>
<evidence type="ECO:0000259" key="14">
    <source>
        <dbReference type="PROSITE" id="PS51220"/>
    </source>
</evidence>
<evidence type="ECO:0000256" key="10">
    <source>
        <dbReference type="ARBA" id="ARBA00023180"/>
    </source>
</evidence>
<dbReference type="Pfam" id="PF08742">
    <property type="entry name" value="C8"/>
    <property type="match status" value="4"/>
</dbReference>
<reference evidence="16" key="2">
    <citation type="submission" date="2025-08" db="UniProtKB">
        <authorList>
            <consortium name="Ensembl"/>
        </authorList>
    </citation>
    <scope>IDENTIFICATION</scope>
</reference>
<dbReference type="RefSeq" id="XP_029704799.1">
    <property type="nucleotide sequence ID" value="XM_029848939.1"/>
</dbReference>
<dbReference type="GO" id="GO:0007160">
    <property type="term" value="P:cell-matrix adhesion"/>
    <property type="evidence" value="ECO:0007669"/>
    <property type="project" value="InterPro"/>
</dbReference>
<evidence type="ECO:0000256" key="8">
    <source>
        <dbReference type="ARBA" id="ARBA00023136"/>
    </source>
</evidence>
<protein>
    <submittedName>
        <fullName evidence="16">Tectorin alpha</fullName>
    </submittedName>
</protein>
<evidence type="ECO:0000256" key="3">
    <source>
        <dbReference type="ARBA" id="ARBA00022475"/>
    </source>
</evidence>
<dbReference type="RefSeq" id="XP_029704800.1">
    <property type="nucleotide sequence ID" value="XM_029848940.1"/>
</dbReference>
<dbReference type="GO" id="GO:0098552">
    <property type="term" value="C:side of membrane"/>
    <property type="evidence" value="ECO:0007669"/>
    <property type="project" value="UniProtKB-KW"/>
</dbReference>
<dbReference type="STRING" id="31033.ENSTRUP00000030980"/>
<dbReference type="PANTHER" id="PTHR46160">
    <property type="entry name" value="ALPHA-TECTORIN-RELATED"/>
    <property type="match status" value="1"/>
</dbReference>
<keyword evidence="11" id="KW-0449">Lipoprotein</keyword>
<dbReference type="InterPro" id="IPR052749">
    <property type="entry name" value="Alpha-tectorin"/>
</dbReference>
<keyword evidence="17" id="KW-1185">Reference proteome</keyword>
<dbReference type="Gene3D" id="2.60.40.4100">
    <property type="entry name" value="Zona pellucida, ZP-C domain"/>
    <property type="match status" value="1"/>
</dbReference>
<dbReference type="InterPro" id="IPR000742">
    <property type="entry name" value="EGF"/>
</dbReference>
<dbReference type="SUPFAM" id="SSF57196">
    <property type="entry name" value="EGF/Laminin"/>
    <property type="match status" value="1"/>
</dbReference>
<accession>H2U219</accession>
<dbReference type="InterPro" id="IPR042235">
    <property type="entry name" value="ZP-C_dom"/>
</dbReference>
<dbReference type="Pfam" id="PF00094">
    <property type="entry name" value="VWD"/>
    <property type="match status" value="4"/>
</dbReference>
<keyword evidence="4" id="KW-0964">Secreted</keyword>
<keyword evidence="7" id="KW-0677">Repeat</keyword>
<feature type="domain" description="VWFD" evidence="15">
    <location>
        <begin position="1524"/>
        <end position="1699"/>
    </location>
</feature>
<dbReference type="InterPro" id="IPR055355">
    <property type="entry name" value="ZP-C"/>
</dbReference>
<dbReference type="InterPro" id="IPR001007">
    <property type="entry name" value="VWF_dom"/>
</dbReference>
<feature type="domain" description="NIDO" evidence="14">
    <location>
        <begin position="100"/>
        <end position="254"/>
    </location>
</feature>
<dbReference type="Pfam" id="PF00100">
    <property type="entry name" value="Zona_pellucida"/>
    <property type="match status" value="1"/>
</dbReference>
<evidence type="ECO:0000256" key="7">
    <source>
        <dbReference type="ARBA" id="ARBA00022737"/>
    </source>
</evidence>
<reference evidence="16" key="3">
    <citation type="submission" date="2025-09" db="UniProtKB">
        <authorList>
            <consortium name="Ensembl"/>
        </authorList>
    </citation>
    <scope>IDENTIFICATION</scope>
</reference>
<evidence type="ECO:0000256" key="5">
    <source>
        <dbReference type="ARBA" id="ARBA00022622"/>
    </source>
</evidence>
<dbReference type="InterPro" id="IPR003886">
    <property type="entry name" value="NIDO_dom"/>
</dbReference>
<reference evidence="16 17" key="1">
    <citation type="journal article" date="2011" name="Genome Biol. Evol.">
        <title>Integration of the genetic map and genome assembly of fugu facilitates insights into distinct features of genome evolution in teleosts and mammals.</title>
        <authorList>
            <person name="Kai W."/>
            <person name="Kikuchi K."/>
            <person name="Tohari S."/>
            <person name="Chew A.K."/>
            <person name="Tay A."/>
            <person name="Fujiwara A."/>
            <person name="Hosoya S."/>
            <person name="Suetake H."/>
            <person name="Naruse K."/>
            <person name="Brenner S."/>
            <person name="Suzuki Y."/>
            <person name="Venkatesh B."/>
        </authorList>
    </citation>
    <scope>NUCLEOTIDE SEQUENCE [LARGE SCALE GENOMIC DNA]</scope>
</reference>
<keyword evidence="6 12" id="KW-0732">Signal</keyword>
<dbReference type="Pfam" id="PF01826">
    <property type="entry name" value="TIL"/>
    <property type="match status" value="3"/>
</dbReference>
<feature type="domain" description="VWFD" evidence="15">
    <location>
        <begin position="716"/>
        <end position="897"/>
    </location>
</feature>
<dbReference type="InParanoid" id="H2U219"/>
<dbReference type="PROSITE" id="PS51034">
    <property type="entry name" value="ZP_2"/>
    <property type="match status" value="1"/>
</dbReference>
<dbReference type="OrthoDB" id="5273213at2759"/>
<comment type="subcellular location">
    <subcellularLocation>
        <location evidence="1">Cell membrane</location>
        <topology evidence="1">Lipid-anchor</topology>
        <topology evidence="1">GPI-anchor</topology>
    </subcellularLocation>
    <subcellularLocation>
        <location evidence="2">Secreted</location>
    </subcellularLocation>
</comment>
<dbReference type="SMART" id="SM00539">
    <property type="entry name" value="NIDO"/>
    <property type="match status" value="1"/>
</dbReference>
<dbReference type="InterPro" id="IPR001507">
    <property type="entry name" value="ZP_dom"/>
</dbReference>
<dbReference type="SMART" id="SM00241">
    <property type="entry name" value="ZP"/>
    <property type="match status" value="1"/>
</dbReference>